<dbReference type="Proteomes" id="UP000070412">
    <property type="component" value="Unassembled WGS sequence"/>
</dbReference>
<name>A0A834VB59_SARSC</name>
<evidence type="ECO:0000256" key="1">
    <source>
        <dbReference type="SAM" id="Phobius"/>
    </source>
</evidence>
<reference evidence="3" key="3">
    <citation type="submission" date="2022-06" db="UniProtKB">
        <authorList>
            <consortium name="EnsemblMetazoa"/>
        </authorList>
    </citation>
    <scope>IDENTIFICATION</scope>
</reference>
<gene>
    <name evidence="2" type="ORF">SSS_7310</name>
</gene>
<dbReference type="EnsemblMetazoa" id="SSS_7310s_mrna">
    <property type="protein sequence ID" value="KAF7491052.1"/>
    <property type="gene ID" value="SSS_7310"/>
</dbReference>
<accession>A0A834VB59</accession>
<organism evidence="2">
    <name type="scientific">Sarcoptes scabiei</name>
    <name type="common">Itch mite</name>
    <name type="synonym">Acarus scabiei</name>
    <dbReference type="NCBI Taxonomy" id="52283"/>
    <lineage>
        <taxon>Eukaryota</taxon>
        <taxon>Metazoa</taxon>
        <taxon>Ecdysozoa</taxon>
        <taxon>Arthropoda</taxon>
        <taxon>Chelicerata</taxon>
        <taxon>Arachnida</taxon>
        <taxon>Acari</taxon>
        <taxon>Acariformes</taxon>
        <taxon>Sarcoptiformes</taxon>
        <taxon>Astigmata</taxon>
        <taxon>Psoroptidia</taxon>
        <taxon>Sarcoptoidea</taxon>
        <taxon>Sarcoptidae</taxon>
        <taxon>Sarcoptinae</taxon>
        <taxon>Sarcoptes</taxon>
    </lineage>
</organism>
<reference evidence="4" key="1">
    <citation type="journal article" date="2020" name="PLoS Negl. Trop. Dis.">
        <title>High-quality nuclear genome for Sarcoptes scabiei-A critical resource for a neglected parasite.</title>
        <authorList>
            <person name="Korhonen P.K."/>
            <person name="Gasser R.B."/>
            <person name="Ma G."/>
            <person name="Wang T."/>
            <person name="Stroehlein A.J."/>
            <person name="Young N.D."/>
            <person name="Ang C.S."/>
            <person name="Fernando D.D."/>
            <person name="Lu H.C."/>
            <person name="Taylor S."/>
            <person name="Reynolds S.L."/>
            <person name="Mofiz E."/>
            <person name="Najaraj S.H."/>
            <person name="Gowda H."/>
            <person name="Madugundu A."/>
            <person name="Renuse S."/>
            <person name="Holt D."/>
            <person name="Pandey A."/>
            <person name="Papenfuss A.T."/>
            <person name="Fischer K."/>
        </authorList>
    </citation>
    <scope>NUCLEOTIDE SEQUENCE [LARGE SCALE GENOMIC DNA]</scope>
</reference>
<reference evidence="2" key="2">
    <citation type="submission" date="2020-01" db="EMBL/GenBank/DDBJ databases">
        <authorList>
            <person name="Korhonen P.K.K."/>
            <person name="Guangxu M.G."/>
            <person name="Wang T.W."/>
            <person name="Stroehlein A.J.S."/>
            <person name="Young N.D."/>
            <person name="Ang C.-S.A."/>
            <person name="Fernando D.W.F."/>
            <person name="Lu H.L."/>
            <person name="Taylor S.T."/>
            <person name="Ehtesham M.E.M."/>
            <person name="Najaraj S.H.N."/>
            <person name="Harsha G.H.G."/>
            <person name="Madugundu A.M."/>
            <person name="Renuse S.R."/>
            <person name="Holt D.H."/>
            <person name="Pandey A.P."/>
            <person name="Papenfuss A.P."/>
            <person name="Gasser R.B.G."/>
            <person name="Fischer K.F."/>
        </authorList>
    </citation>
    <scope>NUCLEOTIDE SEQUENCE</scope>
    <source>
        <strain evidence="2">SSS_KF_BRIS2020</strain>
    </source>
</reference>
<feature type="transmembrane region" description="Helical" evidence="1">
    <location>
        <begin position="68"/>
        <end position="88"/>
    </location>
</feature>
<protein>
    <submittedName>
        <fullName evidence="2 3">Uncharacterized protein</fullName>
    </submittedName>
</protein>
<keyword evidence="4" id="KW-1185">Reference proteome</keyword>
<keyword evidence="1" id="KW-0812">Transmembrane</keyword>
<feature type="transmembrane region" description="Helical" evidence="1">
    <location>
        <begin position="29"/>
        <end position="56"/>
    </location>
</feature>
<keyword evidence="1" id="KW-0472">Membrane</keyword>
<keyword evidence="1" id="KW-1133">Transmembrane helix</keyword>
<sequence length="274" mass="31769">MSLQNAYLYSRMYYNKTLDTLHNWWRTYLLFKCCILVIPIYTFLLLIGLCCIIYRIEVQSSLKTIYELMLLFLSAATIFIIVLLLATLKGSHSTSSDCDNHNDCIQTNMPIFEKQTKSSWSNEIIDFSHSITSSIMSTLFDNFDEMDDAENCYDCEFDLDHSCSLDSNYQRSELENHYTTLVNDNTNDYYQSFNRGESLNKNQNSLLESIESPKDSFTLLPVMNRSESLSTSRTNFKPYGHVANNNPLPNEYLSSRSIMIDLPSYDVEKLKFLP</sequence>
<proteinExistence type="predicted"/>
<dbReference type="EMBL" id="WVUK01000062">
    <property type="protein sequence ID" value="KAF7491052.1"/>
    <property type="molecule type" value="Genomic_DNA"/>
</dbReference>
<evidence type="ECO:0000313" key="4">
    <source>
        <dbReference type="Proteomes" id="UP000070412"/>
    </source>
</evidence>
<dbReference type="OrthoDB" id="10627803at2759"/>
<evidence type="ECO:0000313" key="3">
    <source>
        <dbReference type="EnsemblMetazoa" id="KAF7491052.1"/>
    </source>
</evidence>
<evidence type="ECO:0000313" key="2">
    <source>
        <dbReference type="EMBL" id="KAF7491052.1"/>
    </source>
</evidence>
<dbReference type="AlphaFoldDB" id="A0A834VB59"/>